<gene>
    <name evidence="1" type="ORF">CBG15270</name>
    <name evidence="1" type="ORF">CBG_15270</name>
</gene>
<protein>
    <submittedName>
        <fullName evidence="1">Protein CBG15270</fullName>
    </submittedName>
</protein>
<name>A8XLI4_CAEBR</name>
<dbReference type="EMBL" id="HE601055">
    <property type="protein sequence ID" value="CAP33488.1"/>
    <property type="molecule type" value="Genomic_DNA"/>
</dbReference>
<dbReference type="CTD" id="8584979"/>
<dbReference type="HOGENOM" id="CLU_2017228_0_0_1"/>
<dbReference type="AlphaFoldDB" id="A8XLI4"/>
<dbReference type="eggNOG" id="KOG4636">
    <property type="taxonomic scope" value="Eukaryota"/>
</dbReference>
<reference evidence="1 2" key="2">
    <citation type="journal article" date="2011" name="PLoS Genet.">
        <title>Caenorhabditis briggsae recombinant inbred line genotypes reveal inter-strain incompatibility and the evolution of recombination.</title>
        <authorList>
            <person name="Ross J.A."/>
            <person name="Koboldt D.C."/>
            <person name="Staisch J.E."/>
            <person name="Chamberlin H.M."/>
            <person name="Gupta B.P."/>
            <person name="Miller R.D."/>
            <person name="Baird S.E."/>
            <person name="Haag E.S."/>
        </authorList>
    </citation>
    <scope>NUCLEOTIDE SEQUENCE [LARGE SCALE GENOMIC DNA]</scope>
    <source>
        <strain evidence="1 2">AF16</strain>
    </source>
</reference>
<reference evidence="1 2" key="1">
    <citation type="journal article" date="2003" name="PLoS Biol.">
        <title>The genome sequence of Caenorhabditis briggsae: a platform for comparative genomics.</title>
        <authorList>
            <person name="Stein L.D."/>
            <person name="Bao Z."/>
            <person name="Blasiar D."/>
            <person name="Blumenthal T."/>
            <person name="Brent M.R."/>
            <person name="Chen N."/>
            <person name="Chinwalla A."/>
            <person name="Clarke L."/>
            <person name="Clee C."/>
            <person name="Coghlan A."/>
            <person name="Coulson A."/>
            <person name="D'Eustachio P."/>
            <person name="Fitch D.H."/>
            <person name="Fulton L.A."/>
            <person name="Fulton R.E."/>
            <person name="Griffiths-Jones S."/>
            <person name="Harris T.W."/>
            <person name="Hillier L.W."/>
            <person name="Kamath R."/>
            <person name="Kuwabara P.E."/>
            <person name="Mardis E.R."/>
            <person name="Marra M.A."/>
            <person name="Miner T.L."/>
            <person name="Minx P."/>
            <person name="Mullikin J.C."/>
            <person name="Plumb R.W."/>
            <person name="Rogers J."/>
            <person name="Schein J.E."/>
            <person name="Sohrmann M."/>
            <person name="Spieth J."/>
            <person name="Stajich J.E."/>
            <person name="Wei C."/>
            <person name="Willey D."/>
            <person name="Wilson R.K."/>
            <person name="Durbin R."/>
            <person name="Waterston R.H."/>
        </authorList>
    </citation>
    <scope>NUCLEOTIDE SEQUENCE [LARGE SCALE GENOMIC DNA]</scope>
    <source>
        <strain evidence="1 2">AF16</strain>
    </source>
</reference>
<dbReference type="KEGG" id="cbr:CBG_15270"/>
<dbReference type="InParanoid" id="A8XLI4"/>
<proteinExistence type="predicted"/>
<dbReference type="GeneID" id="8584979"/>
<keyword evidence="2" id="KW-1185">Reference proteome</keyword>
<evidence type="ECO:0000313" key="1">
    <source>
        <dbReference type="EMBL" id="CAP33488.1"/>
    </source>
</evidence>
<sequence length="123" mass="14153">MAYGISFKTTELKIGKDFDEVLDIEVWGCAGQGTLAEQQKLKNWQKQQLQTSFKRASNELQTSFKRASNELQTSFERNSSNLQAQLSARSTPQRSQTFHLNPIQYLQFLSHHPYPLISLLYTP</sequence>
<dbReference type="Proteomes" id="UP000008549">
    <property type="component" value="Unassembled WGS sequence"/>
</dbReference>
<accession>A8XLI4</accession>
<evidence type="ECO:0000313" key="2">
    <source>
        <dbReference type="Proteomes" id="UP000008549"/>
    </source>
</evidence>
<dbReference type="RefSeq" id="XP_045095623.1">
    <property type="nucleotide sequence ID" value="XM_045243266.1"/>
</dbReference>
<organism evidence="1 2">
    <name type="scientific">Caenorhabditis briggsae</name>
    <dbReference type="NCBI Taxonomy" id="6238"/>
    <lineage>
        <taxon>Eukaryota</taxon>
        <taxon>Metazoa</taxon>
        <taxon>Ecdysozoa</taxon>
        <taxon>Nematoda</taxon>
        <taxon>Chromadorea</taxon>
        <taxon>Rhabditida</taxon>
        <taxon>Rhabditina</taxon>
        <taxon>Rhabditomorpha</taxon>
        <taxon>Rhabditoidea</taxon>
        <taxon>Rhabditidae</taxon>
        <taxon>Peloderinae</taxon>
        <taxon>Caenorhabditis</taxon>
    </lineage>
</organism>